<reference evidence="4" key="1">
    <citation type="submission" date="2025-08" db="UniProtKB">
        <authorList>
            <consortium name="RefSeq"/>
        </authorList>
    </citation>
    <scope>IDENTIFICATION</scope>
</reference>
<evidence type="ECO:0000313" key="4">
    <source>
        <dbReference type="RefSeq" id="XP_011493994.1"/>
    </source>
</evidence>
<feature type="domain" description="MOSC" evidence="2">
    <location>
        <begin position="170"/>
        <end position="328"/>
    </location>
</feature>
<dbReference type="InterPro" id="IPR011037">
    <property type="entry name" value="Pyrv_Knase-like_insert_dom_sf"/>
</dbReference>
<dbReference type="GO" id="GO:0030151">
    <property type="term" value="F:molybdenum ion binding"/>
    <property type="evidence" value="ECO:0007669"/>
    <property type="project" value="InterPro"/>
</dbReference>
<dbReference type="PROSITE" id="PS51340">
    <property type="entry name" value="MOSC"/>
    <property type="match status" value="1"/>
</dbReference>
<evidence type="ECO:0000256" key="1">
    <source>
        <dbReference type="SAM" id="Phobius"/>
    </source>
</evidence>
<dbReference type="GO" id="GO:0030170">
    <property type="term" value="F:pyridoxal phosphate binding"/>
    <property type="evidence" value="ECO:0007669"/>
    <property type="project" value="InterPro"/>
</dbReference>
<dbReference type="Proteomes" id="UP000695007">
    <property type="component" value="Unplaced"/>
</dbReference>
<proteinExistence type="predicted"/>
<accession>A0AAJ6YB54</accession>
<dbReference type="InterPro" id="IPR005303">
    <property type="entry name" value="MOCOS_middle"/>
</dbReference>
<dbReference type="KEGG" id="csol:105359180"/>
<name>A0AAJ6YB54_9HYME</name>
<evidence type="ECO:0000313" key="3">
    <source>
        <dbReference type="Proteomes" id="UP000695007"/>
    </source>
</evidence>
<feature type="transmembrane region" description="Helical" evidence="1">
    <location>
        <begin position="6"/>
        <end position="27"/>
    </location>
</feature>
<keyword evidence="1" id="KW-0812">Transmembrane</keyword>
<dbReference type="AlphaFoldDB" id="A0AAJ6YB54"/>
<sequence>MDRNKLAYVSAAMVGAGTAVFFVWWLWTRHQRQYLPNKWRKVGELSDLLCFPVKSLGAIRLNSMECTQMGLRSGWLRDRILMVIDLDGQFVTARQMAKMVQISPSISGSMLTLKAPGMISVSVDLARLRGSFRASVWGQAVPACDCGEEVARWLSRFLLQEDTGLRLVYYPLDKSTRQARTKAKIFPLVDSSHTGAYPDSTSYTLQNEASIADLNTRLDEPVSPLHFRPNFLVKGAEVLEEDNWEWIKIGQVVFRNIKPCTRCIFTTIDPETGIKSPTVEPLKTLRKYRTISNPEMRPYTSDSPVMGLNLGLYSSNGIVRLGDAVYVNESDESAAPIVSSSPKYCF</sequence>
<dbReference type="Pfam" id="PF03476">
    <property type="entry name" value="MOSC_N"/>
    <property type="match status" value="1"/>
</dbReference>
<keyword evidence="3" id="KW-1185">Reference proteome</keyword>
<dbReference type="Pfam" id="PF03473">
    <property type="entry name" value="MOSC"/>
    <property type="match status" value="1"/>
</dbReference>
<dbReference type="CTD" id="36014"/>
<organism evidence="3 4">
    <name type="scientific">Ceratosolen solmsi marchali</name>
    <dbReference type="NCBI Taxonomy" id="326594"/>
    <lineage>
        <taxon>Eukaryota</taxon>
        <taxon>Metazoa</taxon>
        <taxon>Ecdysozoa</taxon>
        <taxon>Arthropoda</taxon>
        <taxon>Hexapoda</taxon>
        <taxon>Insecta</taxon>
        <taxon>Pterygota</taxon>
        <taxon>Neoptera</taxon>
        <taxon>Endopterygota</taxon>
        <taxon>Hymenoptera</taxon>
        <taxon>Apocrita</taxon>
        <taxon>Proctotrupomorpha</taxon>
        <taxon>Chalcidoidea</taxon>
        <taxon>Agaonidae</taxon>
        <taxon>Agaoninae</taxon>
        <taxon>Ceratosolen</taxon>
    </lineage>
</organism>
<keyword evidence="1" id="KW-0472">Membrane</keyword>
<keyword evidence="1" id="KW-1133">Transmembrane helix</keyword>
<dbReference type="SUPFAM" id="SSF141673">
    <property type="entry name" value="MOSC N-terminal domain-like"/>
    <property type="match status" value="1"/>
</dbReference>
<evidence type="ECO:0000259" key="2">
    <source>
        <dbReference type="PROSITE" id="PS51340"/>
    </source>
</evidence>
<dbReference type="GO" id="GO:0003824">
    <property type="term" value="F:catalytic activity"/>
    <property type="evidence" value="ECO:0007669"/>
    <property type="project" value="InterPro"/>
</dbReference>
<dbReference type="PANTHER" id="PTHR14237:SF19">
    <property type="entry name" value="MITOCHONDRIAL AMIDOXIME REDUCING COMPONENT 1"/>
    <property type="match status" value="1"/>
</dbReference>
<dbReference type="PANTHER" id="PTHR14237">
    <property type="entry name" value="MOLYBDOPTERIN COFACTOR SULFURASE MOSC"/>
    <property type="match status" value="1"/>
</dbReference>
<protein>
    <submittedName>
        <fullName evidence="4">Mitochondrial amidoxime reducing component 2 isoform X1</fullName>
    </submittedName>
</protein>
<dbReference type="InterPro" id="IPR005302">
    <property type="entry name" value="MoCF_Sase_C"/>
</dbReference>
<gene>
    <name evidence="4" type="primary">LOC105359180</name>
</gene>
<dbReference type="GeneID" id="105359180"/>
<dbReference type="SUPFAM" id="SSF50800">
    <property type="entry name" value="PK beta-barrel domain-like"/>
    <property type="match status" value="1"/>
</dbReference>
<dbReference type="RefSeq" id="XP_011493994.1">
    <property type="nucleotide sequence ID" value="XM_011495692.1"/>
</dbReference>